<evidence type="ECO:0000313" key="2">
    <source>
        <dbReference type="EMBL" id="WAH36422.1"/>
    </source>
</evidence>
<feature type="transmembrane region" description="Helical" evidence="1">
    <location>
        <begin position="7"/>
        <end position="34"/>
    </location>
</feature>
<keyword evidence="1" id="KW-0812">Transmembrane</keyword>
<dbReference type="Pfam" id="PF06149">
    <property type="entry name" value="DUF969"/>
    <property type="match status" value="1"/>
</dbReference>
<keyword evidence="3" id="KW-1185">Reference proteome</keyword>
<dbReference type="Proteomes" id="UP001164803">
    <property type="component" value="Chromosome"/>
</dbReference>
<evidence type="ECO:0000256" key="1">
    <source>
        <dbReference type="SAM" id="Phobius"/>
    </source>
</evidence>
<keyword evidence="1" id="KW-1133">Transmembrane helix</keyword>
<keyword evidence="1" id="KW-0472">Membrane</keyword>
<proteinExistence type="predicted"/>
<protein>
    <submittedName>
        <fullName evidence="2">DUF969 domain-containing protein</fullName>
    </submittedName>
</protein>
<dbReference type="InterPro" id="IPR010374">
    <property type="entry name" value="DUF969"/>
</dbReference>
<feature type="transmembrane region" description="Helical" evidence="1">
    <location>
        <begin position="189"/>
        <end position="210"/>
    </location>
</feature>
<accession>A0ABY6Z0Q4</accession>
<feature type="transmembrane region" description="Helical" evidence="1">
    <location>
        <begin position="155"/>
        <end position="177"/>
    </location>
</feature>
<gene>
    <name evidence="2" type="ORF">NZD86_19720</name>
</gene>
<dbReference type="RefSeq" id="WP_268043761.1">
    <property type="nucleotide sequence ID" value="NZ_CP104064.1"/>
</dbReference>
<name>A0ABY6Z0Q4_9BACL</name>
<sequence>MVLIGVAIVIVGFIIRLNPLLVVTVAALVTGLVAHQSLYNIITQFGTAFETNRYMAIFIATLPIIGLLERHGLREQAERLISKIRAATVGRILILYMLLREVTAALGITSIGGAAQTVRPLIAPMAEGAVEAKYGEVPEDTKQEIRAHAAASDTIGVFFGEDIFIAVGAVLFMKGFFDQNHIKSTPIEMGLWAIPTAAAVFIIHSIRLVLLDRRIKRRMEQSTSSANTVGEASNVDHLN</sequence>
<feature type="transmembrane region" description="Helical" evidence="1">
    <location>
        <begin position="54"/>
        <end position="73"/>
    </location>
</feature>
<evidence type="ECO:0000313" key="3">
    <source>
        <dbReference type="Proteomes" id="UP001164803"/>
    </source>
</evidence>
<dbReference type="EMBL" id="CP104064">
    <property type="protein sequence ID" value="WAH36422.1"/>
    <property type="molecule type" value="Genomic_DNA"/>
</dbReference>
<organism evidence="2 3">
    <name type="scientific">Alicyclobacillus dauci</name>
    <dbReference type="NCBI Taxonomy" id="1475485"/>
    <lineage>
        <taxon>Bacteria</taxon>
        <taxon>Bacillati</taxon>
        <taxon>Bacillota</taxon>
        <taxon>Bacilli</taxon>
        <taxon>Bacillales</taxon>
        <taxon>Alicyclobacillaceae</taxon>
        <taxon>Alicyclobacillus</taxon>
    </lineage>
</organism>
<reference evidence="2" key="1">
    <citation type="submission" date="2022-08" db="EMBL/GenBank/DDBJ databases">
        <title>Alicyclobacillus dauci DSM2870, complete genome.</title>
        <authorList>
            <person name="Wang Q."/>
            <person name="Cai R."/>
            <person name="Wang Z."/>
        </authorList>
    </citation>
    <scope>NUCLEOTIDE SEQUENCE</scope>
    <source>
        <strain evidence="2">DSM 28700</strain>
    </source>
</reference>